<evidence type="ECO:0000259" key="1">
    <source>
        <dbReference type="Pfam" id="PF03184"/>
    </source>
</evidence>
<dbReference type="EMBL" id="BGPR01000667">
    <property type="protein sequence ID" value="GBM30712.1"/>
    <property type="molecule type" value="Genomic_DNA"/>
</dbReference>
<protein>
    <recommendedName>
        <fullName evidence="1">DDE-1 domain-containing protein</fullName>
    </recommendedName>
</protein>
<dbReference type="InterPro" id="IPR004875">
    <property type="entry name" value="DDE_SF_endonuclease_dom"/>
</dbReference>
<evidence type="ECO:0000313" key="2">
    <source>
        <dbReference type="EMBL" id="GBM30712.1"/>
    </source>
</evidence>
<dbReference type="OrthoDB" id="6436938at2759"/>
<name>A0A4Y2EN66_ARAVE</name>
<gene>
    <name evidence="2" type="ORF">AVEN_259576_1</name>
</gene>
<accession>A0A4Y2EN66</accession>
<evidence type="ECO:0000313" key="3">
    <source>
        <dbReference type="Proteomes" id="UP000499080"/>
    </source>
</evidence>
<dbReference type="Proteomes" id="UP000499080">
    <property type="component" value="Unassembled WGS sequence"/>
</dbReference>
<organism evidence="2 3">
    <name type="scientific">Araneus ventricosus</name>
    <name type="common">Orbweaver spider</name>
    <name type="synonym">Epeira ventricosa</name>
    <dbReference type="NCBI Taxonomy" id="182803"/>
    <lineage>
        <taxon>Eukaryota</taxon>
        <taxon>Metazoa</taxon>
        <taxon>Ecdysozoa</taxon>
        <taxon>Arthropoda</taxon>
        <taxon>Chelicerata</taxon>
        <taxon>Arachnida</taxon>
        <taxon>Araneae</taxon>
        <taxon>Araneomorphae</taxon>
        <taxon>Entelegynae</taxon>
        <taxon>Araneoidea</taxon>
        <taxon>Araneidae</taxon>
        <taxon>Araneus</taxon>
    </lineage>
</organism>
<proteinExistence type="predicted"/>
<dbReference type="Pfam" id="PF03184">
    <property type="entry name" value="DDE_1"/>
    <property type="match status" value="1"/>
</dbReference>
<feature type="domain" description="DDE-1" evidence="1">
    <location>
        <begin position="4"/>
        <end position="88"/>
    </location>
</feature>
<reference evidence="2 3" key="1">
    <citation type="journal article" date="2019" name="Sci. Rep.">
        <title>Orb-weaving spider Araneus ventricosus genome elucidates the spidroin gene catalogue.</title>
        <authorList>
            <person name="Kono N."/>
            <person name="Nakamura H."/>
            <person name="Ohtoshi R."/>
            <person name="Moran D.A.P."/>
            <person name="Shinohara A."/>
            <person name="Yoshida Y."/>
            <person name="Fujiwara M."/>
            <person name="Mori M."/>
            <person name="Tomita M."/>
            <person name="Arakawa K."/>
        </authorList>
    </citation>
    <scope>NUCLEOTIDE SEQUENCE [LARGE SCALE GENOMIC DNA]</scope>
</reference>
<comment type="caution">
    <text evidence="2">The sequence shown here is derived from an EMBL/GenBank/DDBJ whole genome shotgun (WGS) entry which is preliminary data.</text>
</comment>
<dbReference type="GO" id="GO:0003676">
    <property type="term" value="F:nucleic acid binding"/>
    <property type="evidence" value="ECO:0007669"/>
    <property type="project" value="InterPro"/>
</dbReference>
<sequence length="109" mass="12507">MMIDRMTILGCANASGSLRVKLTLLGESKKPRCFKTTLPLHYMHQESAWMNSSLFSERFYDCFVPEVKKNLKKLKLKKVILLMDILAPEHNRHFAADGTGCDRIYETAL</sequence>
<keyword evidence="3" id="KW-1185">Reference proteome</keyword>
<dbReference type="AlphaFoldDB" id="A0A4Y2EN66"/>